<dbReference type="EMBL" id="LGTK01000072">
    <property type="protein sequence ID" value="KPH71484.1"/>
    <property type="molecule type" value="Genomic_DNA"/>
</dbReference>
<name>A0ABR5MGA9_9BACI</name>
<dbReference type="Pfam" id="PF00874">
    <property type="entry name" value="PRD"/>
    <property type="match status" value="1"/>
</dbReference>
<evidence type="ECO:0000313" key="14">
    <source>
        <dbReference type="EMBL" id="KPH71484.1"/>
    </source>
</evidence>
<dbReference type="PROSITE" id="PS00372">
    <property type="entry name" value="PTS_EIIA_TYPE_2_HIS"/>
    <property type="match status" value="1"/>
</dbReference>
<dbReference type="InterPro" id="IPR002178">
    <property type="entry name" value="PTS_EIIA_type-2_dom"/>
</dbReference>
<evidence type="ECO:0000259" key="13">
    <source>
        <dbReference type="PROSITE" id="PS51372"/>
    </source>
</evidence>
<evidence type="ECO:0000256" key="2">
    <source>
        <dbReference type="ARBA" id="ARBA00022448"/>
    </source>
</evidence>
<dbReference type="RefSeq" id="WP_060669083.1">
    <property type="nucleotide sequence ID" value="NZ_JAHHXM010000008.1"/>
</dbReference>
<keyword evidence="4" id="KW-0597">Phosphoprotein</keyword>
<keyword evidence="6" id="KW-0598">Phosphotransferase system</keyword>
<feature type="domain" description="PTS EIIA type-2" evidence="11">
    <location>
        <begin position="535"/>
        <end position="678"/>
    </location>
</feature>
<comment type="function">
    <text evidence="8">The phosphoenolpyruvate-dependent sugar phosphotransferase system (sugar PTS), a major carbohydrate active transport system, catalyzes the phosphorylation of incoming sugar substrates concomitantly with their translocation across the cell membrane. The enzyme II UlaABC PTS system is involved in ascorbate transport.</text>
</comment>
<keyword evidence="3" id="KW-0963">Cytoplasm</keyword>
<evidence type="ECO:0000259" key="12">
    <source>
        <dbReference type="PROSITE" id="PS51099"/>
    </source>
</evidence>
<dbReference type="Gene3D" id="3.40.930.10">
    <property type="entry name" value="Mannitol-specific EII, Chain A"/>
    <property type="match status" value="1"/>
</dbReference>
<evidence type="ECO:0000256" key="7">
    <source>
        <dbReference type="ARBA" id="ARBA00022777"/>
    </source>
</evidence>
<dbReference type="InterPro" id="IPR051351">
    <property type="entry name" value="Ascorbate-PTS_EIIA_comp"/>
</dbReference>
<dbReference type="CDD" id="cd00211">
    <property type="entry name" value="PTS_IIA_fru"/>
    <property type="match status" value="1"/>
</dbReference>
<dbReference type="InterPro" id="IPR016152">
    <property type="entry name" value="PTrfase/Anion_transptr"/>
</dbReference>
<dbReference type="Proteomes" id="UP000037854">
    <property type="component" value="Unassembled WGS sequence"/>
</dbReference>
<dbReference type="PROSITE" id="PS51099">
    <property type="entry name" value="PTS_EIIB_TYPE_2"/>
    <property type="match status" value="1"/>
</dbReference>
<evidence type="ECO:0000256" key="8">
    <source>
        <dbReference type="ARBA" id="ARBA00037387"/>
    </source>
</evidence>
<evidence type="ECO:0000256" key="6">
    <source>
        <dbReference type="ARBA" id="ARBA00022683"/>
    </source>
</evidence>
<reference evidence="14 15" key="1">
    <citation type="submission" date="2015-07" db="EMBL/GenBank/DDBJ databases">
        <title>High-quality draft genome sequence of Oceanobacillus caeni HM6, a bacillus isolated from a human feces.</title>
        <authorList>
            <person name="Kumar J."/>
            <person name="Verma M.K."/>
            <person name="Pandey R."/>
            <person name="Bhambi M."/>
            <person name="Chauhan N."/>
        </authorList>
    </citation>
    <scope>NUCLEOTIDE SEQUENCE [LARGE SCALE GENOMIC DNA]</scope>
    <source>
        <strain evidence="14 15">HM6</strain>
    </source>
</reference>
<dbReference type="PANTHER" id="PTHR36203:SF1">
    <property type="entry name" value="ASCORBATE-SPECIFIC PTS SYSTEM EIIA COMPONENT"/>
    <property type="match status" value="1"/>
</dbReference>
<accession>A0ABR5MGA9</accession>
<evidence type="ECO:0000313" key="15">
    <source>
        <dbReference type="Proteomes" id="UP000037854"/>
    </source>
</evidence>
<dbReference type="SUPFAM" id="SSF55804">
    <property type="entry name" value="Phoshotransferase/anion transport protein"/>
    <property type="match status" value="1"/>
</dbReference>
<dbReference type="Gene3D" id="1.10.1790.10">
    <property type="entry name" value="PRD domain"/>
    <property type="match status" value="1"/>
</dbReference>
<keyword evidence="5" id="KW-0808">Transferase</keyword>
<dbReference type="SUPFAM" id="SSF52794">
    <property type="entry name" value="PTS system IIB component-like"/>
    <property type="match status" value="1"/>
</dbReference>
<evidence type="ECO:0000256" key="3">
    <source>
        <dbReference type="ARBA" id="ARBA00022490"/>
    </source>
</evidence>
<dbReference type="Gene3D" id="3.40.50.2300">
    <property type="match status" value="1"/>
</dbReference>
<organism evidence="14 15">
    <name type="scientific">Oceanobacillus caeni</name>
    <dbReference type="NCBI Taxonomy" id="405946"/>
    <lineage>
        <taxon>Bacteria</taxon>
        <taxon>Bacillati</taxon>
        <taxon>Bacillota</taxon>
        <taxon>Bacilli</taxon>
        <taxon>Bacillales</taxon>
        <taxon>Bacillaceae</taxon>
        <taxon>Oceanobacillus</taxon>
    </lineage>
</organism>
<evidence type="ECO:0000259" key="11">
    <source>
        <dbReference type="PROSITE" id="PS51094"/>
    </source>
</evidence>
<feature type="domain" description="PRD" evidence="13">
    <location>
        <begin position="285"/>
        <end position="392"/>
    </location>
</feature>
<dbReference type="InterPro" id="IPR036634">
    <property type="entry name" value="PRD_sf"/>
</dbReference>
<keyword evidence="7" id="KW-0418">Kinase</keyword>
<gene>
    <name evidence="14" type="ORF">AFL42_15070</name>
</gene>
<feature type="domain" description="PTS EIIB type-2" evidence="12">
    <location>
        <begin position="397"/>
        <end position="486"/>
    </location>
</feature>
<dbReference type="InterPro" id="IPR036095">
    <property type="entry name" value="PTS_EIIB-like_sf"/>
</dbReference>
<evidence type="ECO:0000256" key="5">
    <source>
        <dbReference type="ARBA" id="ARBA00022679"/>
    </source>
</evidence>
<dbReference type="Pfam" id="PF00359">
    <property type="entry name" value="PTS_EIIA_2"/>
    <property type="match status" value="1"/>
</dbReference>
<proteinExistence type="predicted"/>
<comment type="caution">
    <text evidence="14">The sequence shown here is derived from an EMBL/GenBank/DDBJ whole genome shotgun (WGS) entry which is preliminary data.</text>
</comment>
<keyword evidence="2" id="KW-0813">Transport</keyword>
<dbReference type="CDD" id="cd05568">
    <property type="entry name" value="PTS_IIB_bgl_like"/>
    <property type="match status" value="1"/>
</dbReference>
<dbReference type="PROSITE" id="PS51094">
    <property type="entry name" value="PTS_EIIA_TYPE_2"/>
    <property type="match status" value="1"/>
</dbReference>
<protein>
    <recommendedName>
        <fullName evidence="9">Ascorbate-specific PTS system EIIA component</fullName>
    </recommendedName>
    <alternativeName>
        <fullName evidence="10">Ascorbate-specific phosphotransferase enzyme IIA component</fullName>
    </alternativeName>
</protein>
<evidence type="ECO:0000256" key="1">
    <source>
        <dbReference type="ARBA" id="ARBA00004496"/>
    </source>
</evidence>
<evidence type="ECO:0000256" key="9">
    <source>
        <dbReference type="ARBA" id="ARBA00041175"/>
    </source>
</evidence>
<evidence type="ECO:0000256" key="4">
    <source>
        <dbReference type="ARBA" id="ARBA00022553"/>
    </source>
</evidence>
<dbReference type="InterPro" id="IPR011608">
    <property type="entry name" value="PRD"/>
</dbReference>
<dbReference type="SUPFAM" id="SSF63520">
    <property type="entry name" value="PTS-regulatory domain, PRD"/>
    <property type="match status" value="1"/>
</dbReference>
<keyword evidence="15" id="KW-1185">Reference proteome</keyword>
<dbReference type="PROSITE" id="PS51372">
    <property type="entry name" value="PRD_2"/>
    <property type="match status" value="1"/>
</dbReference>
<dbReference type="InterPro" id="IPR013011">
    <property type="entry name" value="PTS_EIIB_2"/>
</dbReference>
<comment type="subcellular location">
    <subcellularLocation>
        <location evidence="1">Cytoplasm</location>
    </subcellularLocation>
</comment>
<dbReference type="PANTHER" id="PTHR36203">
    <property type="entry name" value="ASCORBATE-SPECIFIC PTS SYSTEM EIIA COMPONENT"/>
    <property type="match status" value="1"/>
</dbReference>
<sequence>MIDQRSYILLKEITFNNQISKSEVMRKLSITERQLHYDLDKVNAVLRNLELPEIIIENNVFLVPKELKDITNFNLLTNVSSNMFIISEQDRIFAIYLYTFIRKEIISNYHYQLLLRVSKNTALSDVKKIKELCKQWNLEWVYSRVDGYHVVGSELDKRRLAAYCSDTLITQPLGKEIIILILKSWGYENEIIHTKRVVDDLLKQFNISLVKSRKSEMIIRLAFLRVRTSKGDLDFKEHEKKIIERQKIFKAGTALTFQLFPKGTPNESYYLTLQLLVSLQEIDTAENPTLYQLAERIITEFEKVTLLPIKNKSFLRKSLYNHLVPAFFRISFGIPLANPLKDRIKEEYKDLFEFVRQALAPLTMWTGRTISDEEIGYFTLHFGGHLTEDKKKVTEKLRALIICSNGISSSMMLKAQLSQMFSDIEFSSIHSLNKLAEISPDSYDMIFSTVESAAPGKPFYVVKPLLTEVEKNYLIQQVATDFPRMNVKNISMDRLMEVIAKYADIHDEDKLFSELVNLLYFRNTERGRFSPMLSELLTEPMIQFTDADLNWRDAISEVSSPLLAKGKIEQSYIEAMIKNVEEVGTYIHIGKGIAIPHARPEAGVNQVGMSFLRTKKPVLLLDKEEHAIDIFICIAAIDNEAHLRALSSLTKILADDSKLNLLKEANSSAEVINIIKKGEEE</sequence>
<evidence type="ECO:0000256" key="10">
    <source>
        <dbReference type="ARBA" id="ARBA00042072"/>
    </source>
</evidence>